<dbReference type="RefSeq" id="WP_227389552.1">
    <property type="nucleotide sequence ID" value="NZ_JBHSCJ010000010.1"/>
</dbReference>
<dbReference type="SUPFAM" id="SSF51445">
    <property type="entry name" value="(Trans)glycosidases"/>
    <property type="match status" value="1"/>
</dbReference>
<dbReference type="SMART" id="SM00642">
    <property type="entry name" value="Aamy"/>
    <property type="match status" value="1"/>
</dbReference>
<accession>A0ABS8DRM9</accession>
<evidence type="ECO:0000313" key="3">
    <source>
        <dbReference type="Proteomes" id="UP001319882"/>
    </source>
</evidence>
<dbReference type="Pfam" id="PF00128">
    <property type="entry name" value="Alpha-amylase"/>
    <property type="match status" value="1"/>
</dbReference>
<feature type="domain" description="Glycosyl hydrolase family 13 catalytic" evidence="1">
    <location>
        <begin position="12"/>
        <end position="582"/>
    </location>
</feature>
<keyword evidence="3" id="KW-1185">Reference proteome</keyword>
<dbReference type="Proteomes" id="UP001319882">
    <property type="component" value="Unassembled WGS sequence"/>
</dbReference>
<dbReference type="Gene3D" id="3.20.20.80">
    <property type="entry name" value="Glycosidases"/>
    <property type="match status" value="3"/>
</dbReference>
<comment type="caution">
    <text evidence="2">The sequence shown here is derived from an EMBL/GenBank/DDBJ whole genome shotgun (WGS) entry which is preliminary data.</text>
</comment>
<reference evidence="2 3" key="1">
    <citation type="journal article" date="2021" name="Sci. Rep.">
        <title>Genome analysis of a halophilic bacterium Halomonas malpeensis YU-PRIM-29(T) reveals its exopolysaccharide and pigment producing capabilities.</title>
        <authorList>
            <person name="Athmika"/>
            <person name="Ghate S.D."/>
            <person name="Arun A.B."/>
            <person name="Rao S.S."/>
            <person name="Kumar S.T.A."/>
            <person name="Kandiyil M.K."/>
            <person name="Saptami K."/>
            <person name="Rekha P.D."/>
        </authorList>
    </citation>
    <scope>NUCLEOTIDE SEQUENCE [LARGE SCALE GENOMIC DNA]</scope>
    <source>
        <strain evidence="3">prim 29</strain>
    </source>
</reference>
<dbReference type="InterPro" id="IPR017853">
    <property type="entry name" value="GH"/>
</dbReference>
<dbReference type="InterPro" id="IPR012767">
    <property type="entry name" value="Trehalose_TreY"/>
</dbReference>
<organism evidence="2 3">
    <name type="scientific">Vreelandella malpeensis</name>
    <dbReference type="NCBI Taxonomy" id="1172368"/>
    <lineage>
        <taxon>Bacteria</taxon>
        <taxon>Pseudomonadati</taxon>
        <taxon>Pseudomonadota</taxon>
        <taxon>Gammaproteobacteria</taxon>
        <taxon>Oceanospirillales</taxon>
        <taxon>Halomonadaceae</taxon>
        <taxon>Vreelandella</taxon>
    </lineage>
</organism>
<proteinExistence type="predicted"/>
<protein>
    <submittedName>
        <fullName evidence="2">Malto-oligosyltrehalose synthase</fullName>
    </submittedName>
</protein>
<name>A0ABS8DRM9_9GAMM</name>
<evidence type="ECO:0000259" key="1">
    <source>
        <dbReference type="SMART" id="SM00642"/>
    </source>
</evidence>
<dbReference type="EMBL" id="WHVL01000002">
    <property type="protein sequence ID" value="MCB8888895.1"/>
    <property type="molecule type" value="Genomic_DNA"/>
</dbReference>
<evidence type="ECO:0000313" key="2">
    <source>
        <dbReference type="EMBL" id="MCB8888895.1"/>
    </source>
</evidence>
<sequence length="934" mass="102667">MNAIRATLRLQFHRDFTLDDARALVDDFAALGVSHLYASPLQASRRGSRHGYDGVDPTRIDDELGGETALAALVSALRARGMGLVLDIVPNHLAVGGSENPWWQSVLTWGEQSPYGAFFDIDWHAPDPTLAGKLLAPFLGAPYAETLESGELALDFDAVGFHVAYHEHRFPIDPRHYGDILRFAEHNALHEQAAFFEALAQVPDPCSLAPAALSQLERVLEDPSAQASLASALQLFEATSEHGATRLHALLSRQHYRLAFWRTASDEINWRRFFDVTELGGLRVEQPEVFDAVHALPLRLAREGLVDGLRIDHVDGLADPGGYCRHLRARLDALVPERPEGVPSRVALYVEKILGDGETLPTDWQVDGTSGYEFMNEVAGIQHDPQGAAPLAALWHQVSGRAPDFSAEVRQARGEVLETLLASEYAACARALHAVARARLESRDVTLGSIARALKALVVHFPIYRSYAGDAGRPEADAAFFRQAMTGARHALSPPDRATLDRLERWLGGEAPSVCRDDERVLRQRAITRFQQLTSPVAAKAVEDTAGYRSAVLISRNDVGFHGEHFSHSPKRFHAANAVRARDFPHALVTTATHDHKRGEDVRARLAALSESADAFADAVSRWQCDAAPLCQSLDEGTAPSPGDALILYQLILGAWPPTLAPQDSAGMSEFTERLAQWQQKALREAKLRTHWLWPDEQYETACRAFLEGVLTTPALRDSLHRAARALDAPGALNALVQATLRMTVPGVADLYQGNDAWDFSLVDPDNRRPVDYAARRASLFAPPAMSEALAQWRDGRVKQALTVRLLALRARHPTLFLDGDYQPLHAQGQHAERVVAFVRRQGEQCLVVVVPRLATPLLKDELEGDGVLAIAPARWADTRLALPPGRYRSALSERSLDADGEPVALAELFHTLPFEVFTSEARADRRALQGEST</sequence>
<dbReference type="PANTHER" id="PTHR10357">
    <property type="entry name" value="ALPHA-AMYLASE FAMILY MEMBER"/>
    <property type="match status" value="1"/>
</dbReference>
<dbReference type="PANTHER" id="PTHR10357:SF216">
    <property type="entry name" value="MALTOOLIGOSYL TREHALOSE SYNTHASE-RELATED"/>
    <property type="match status" value="1"/>
</dbReference>
<dbReference type="InterPro" id="IPR006047">
    <property type="entry name" value="GH13_cat_dom"/>
</dbReference>
<dbReference type="NCBIfam" id="TIGR02401">
    <property type="entry name" value="trehalose_TreY"/>
    <property type="match status" value="1"/>
</dbReference>
<dbReference type="Gene3D" id="3.30.1590.10">
    <property type="entry name" value="Maltooligosyl trehalose synthase, domain 2"/>
    <property type="match status" value="1"/>
</dbReference>
<gene>
    <name evidence="2" type="primary">treY</name>
    <name evidence="2" type="ORF">GEV37_07170</name>
</gene>
<dbReference type="CDD" id="cd11336">
    <property type="entry name" value="AmyAc_MTSase"/>
    <property type="match status" value="1"/>
</dbReference>